<keyword evidence="5" id="KW-0677">Repeat</keyword>
<protein>
    <recommendedName>
        <fullName evidence="7">tRNA (34-2'-O)-methyltransferase regulator WDR6</fullName>
    </recommendedName>
</protein>
<name>A0A915C9F6_PARUN</name>
<dbReference type="WBParaSite" id="PgR105_g031_t05">
    <property type="protein sequence ID" value="PgR105_g031_t05"/>
    <property type="gene ID" value="PgR105_g031"/>
</dbReference>
<dbReference type="WBParaSite" id="PgR105_g031_t10">
    <property type="protein sequence ID" value="PgR105_g031_t10"/>
    <property type="gene ID" value="PgR105_g031"/>
</dbReference>
<dbReference type="PANTHER" id="PTHR14344">
    <property type="entry name" value="WD REPEAT PROTEIN"/>
    <property type="match status" value="1"/>
</dbReference>
<dbReference type="WBParaSite" id="PgR105_g031_t06">
    <property type="protein sequence ID" value="PgR105_g031_t06"/>
    <property type="gene ID" value="PgR105_g031"/>
</dbReference>
<keyword evidence="2" id="KW-0963">Cytoplasm</keyword>
<comment type="subcellular location">
    <subcellularLocation>
        <location evidence="1">Cytoplasm</location>
    </subcellularLocation>
</comment>
<dbReference type="SUPFAM" id="SSF50978">
    <property type="entry name" value="WD40 repeat-like"/>
    <property type="match status" value="3"/>
</dbReference>
<dbReference type="GO" id="GO:0030488">
    <property type="term" value="P:tRNA methylation"/>
    <property type="evidence" value="ECO:0007669"/>
    <property type="project" value="TreeGrafter"/>
</dbReference>
<dbReference type="WBParaSite" id="PgR105_g031_t09">
    <property type="protein sequence ID" value="PgR105_g031_t09"/>
    <property type="gene ID" value="PgR105_g031"/>
</dbReference>
<keyword evidence="8" id="KW-1185">Reference proteome</keyword>
<evidence type="ECO:0000313" key="8">
    <source>
        <dbReference type="Proteomes" id="UP000887569"/>
    </source>
</evidence>
<organism evidence="8 11">
    <name type="scientific">Parascaris univalens</name>
    <name type="common">Nematode worm</name>
    <dbReference type="NCBI Taxonomy" id="6257"/>
    <lineage>
        <taxon>Eukaryota</taxon>
        <taxon>Metazoa</taxon>
        <taxon>Ecdysozoa</taxon>
        <taxon>Nematoda</taxon>
        <taxon>Chromadorea</taxon>
        <taxon>Rhabditida</taxon>
        <taxon>Spirurina</taxon>
        <taxon>Ascaridomorpha</taxon>
        <taxon>Ascaridoidea</taxon>
        <taxon>Ascarididae</taxon>
        <taxon>Parascaris</taxon>
    </lineage>
</organism>
<dbReference type="PANTHER" id="PTHR14344:SF3">
    <property type="entry name" value="WD REPEAT-CONTAINING PROTEIN 6"/>
    <property type="match status" value="1"/>
</dbReference>
<dbReference type="InterPro" id="IPR036322">
    <property type="entry name" value="WD40_repeat_dom_sf"/>
</dbReference>
<dbReference type="AlphaFoldDB" id="A0A915C9F6"/>
<keyword evidence="4" id="KW-0819">tRNA processing</keyword>
<evidence type="ECO:0000256" key="5">
    <source>
        <dbReference type="ARBA" id="ARBA00022737"/>
    </source>
</evidence>
<accession>A0A915C9F6</accession>
<evidence type="ECO:0000256" key="3">
    <source>
        <dbReference type="ARBA" id="ARBA00022574"/>
    </source>
</evidence>
<reference evidence="9 10" key="1">
    <citation type="submission" date="2022-11" db="UniProtKB">
        <authorList>
            <consortium name="WormBaseParasite"/>
        </authorList>
    </citation>
    <scope>IDENTIFICATION</scope>
</reference>
<evidence type="ECO:0000256" key="1">
    <source>
        <dbReference type="ARBA" id="ARBA00004496"/>
    </source>
</evidence>
<evidence type="ECO:0000256" key="7">
    <source>
        <dbReference type="ARBA" id="ARBA00040154"/>
    </source>
</evidence>
<evidence type="ECO:0000256" key="2">
    <source>
        <dbReference type="ARBA" id="ARBA00022490"/>
    </source>
</evidence>
<dbReference type="Gene3D" id="2.130.10.10">
    <property type="entry name" value="YVTN repeat-like/Quinoprotein amine dehydrogenase"/>
    <property type="match status" value="3"/>
</dbReference>
<dbReference type="SMART" id="SM00320">
    <property type="entry name" value="WD40"/>
    <property type="match status" value="6"/>
</dbReference>
<keyword evidence="3" id="KW-0853">WD repeat</keyword>
<dbReference type="WBParaSite" id="PgR105_g031_t08">
    <property type="protein sequence ID" value="PgR105_g031_t08"/>
    <property type="gene ID" value="PgR105_g031"/>
</dbReference>
<dbReference type="InterPro" id="IPR051973">
    <property type="entry name" value="tRNA_Anticodon_Mtase-Reg"/>
</dbReference>
<comment type="similarity">
    <text evidence="6">Belongs to the WD repeat WDR6 family.</text>
</comment>
<dbReference type="InterPro" id="IPR015943">
    <property type="entry name" value="WD40/YVTN_repeat-like_dom_sf"/>
</dbReference>
<evidence type="ECO:0000313" key="11">
    <source>
        <dbReference type="WBParaSite" id="PgR105_g031_t08"/>
    </source>
</evidence>
<evidence type="ECO:0000313" key="9">
    <source>
        <dbReference type="WBParaSite" id="PgR105_g031_t05"/>
    </source>
</evidence>
<evidence type="ECO:0000313" key="10">
    <source>
        <dbReference type="WBParaSite" id="PgR105_g031_t06"/>
    </source>
</evidence>
<dbReference type="GO" id="GO:0005737">
    <property type="term" value="C:cytoplasm"/>
    <property type="evidence" value="ECO:0007669"/>
    <property type="project" value="UniProtKB-SubCell"/>
</dbReference>
<dbReference type="WBParaSite" id="PgR105_g031_t07">
    <property type="protein sequence ID" value="PgR105_g031_t07"/>
    <property type="gene ID" value="PgR105_g031"/>
</dbReference>
<evidence type="ECO:0000256" key="6">
    <source>
        <dbReference type="ARBA" id="ARBA00038255"/>
    </source>
</evidence>
<sequence>MSIDAFGAVLTMTAVDDTSTNGTVDGEGFLLIGSGRNVDKILWDNDRERYILRSRSEIFTRRASNIYGIICNHQRGNSIIVYGEKSVAYVRGEESRVPDGRVIELDDWIQTVTLLNDASLAILFASNTVAVYEVVKCVEGDSICFNERRRIRCSHKAILLYSLLDGTIWRNLRAIVGTVFGEILIWHPSVDAQISHRLIGHTGMIFGLLLRGSQLFSISDDRSLRMWSMETFTQLDEAYGHFARPLSICAAAYESVITGGQDGDVCVWSTSHHILSLIHRIHIGRGAIRSLLFQRNKIVIGTEGGLKCAVRVASNLSPLRSVTRLSLKTPIRSFILLSPTSSFILDANGILSSIRDKKADKVMECAFIRHDSLLLSPCKQFVTFCTHHTAFIIAVADVSCVTTLDFPERITSVMWVGKRLLVAYESDSLAVCEVSKRMRLERKTNISLQRKEIPNVALEHNDRTLVGTRKGSIIVLESNEVVHVESYCHGKESVTDLTVFRSNILSLGRDGKLGVWLFDSTRDGRLTLLRKRTPSFWIDMEWPCKFIRGLADSLLIAGFRGTNFVLVDYESGQGLCEVNCGGGHRIWQLAITDRQSEQDVCVDPHNARFEFVSKGALIQMDLNLSAVDIISPNAHTSEISTVCSFNEAGGGSVLVTGGFDTHLVVSRITPSGYFPVLFRTTAHTSSIYCLSALDNFLVSAGGKSQLFIWRYLNGELLQVFALRLCGDARLVSVKLVQVSPHFEFVVAASDSRLEWYRLKKDLSGIDRRISLTSTLSEHSITTKVAFAHLKGIYSLYAISTSGTLSVWIDIEKPNESRVFQVEKAGLSALDVLQRDDYTIIAIGSESGRLSAAKIQPGEETVFHHVDWHGATCTDVHIHLGDTAHLIRIFSVALDSRIALFTFSLTSLKLQLRRAMVLNVADPSAFCFIRRDEDRKVEIAVVGSSVQVISLVN</sequence>
<dbReference type="InterPro" id="IPR001680">
    <property type="entry name" value="WD40_rpt"/>
</dbReference>
<evidence type="ECO:0000256" key="4">
    <source>
        <dbReference type="ARBA" id="ARBA00022694"/>
    </source>
</evidence>
<proteinExistence type="inferred from homology"/>
<dbReference type="Proteomes" id="UP000887569">
    <property type="component" value="Unplaced"/>
</dbReference>